<evidence type="ECO:0000256" key="3">
    <source>
        <dbReference type="ARBA" id="ARBA00022553"/>
    </source>
</evidence>
<proteinExistence type="predicted"/>
<dbReference type="PIRSF" id="PIRSF006171">
    <property type="entry name" value="RR_citrat_malat"/>
    <property type="match status" value="1"/>
</dbReference>
<reference evidence="11 12" key="1">
    <citation type="submission" date="2013-08" db="EMBL/GenBank/DDBJ databases">
        <authorList>
            <person name="Huang J."/>
            <person name="Wang G."/>
        </authorList>
    </citation>
    <scope>NUCLEOTIDE SEQUENCE [LARGE SCALE GENOMIC DNA]</scope>
    <source>
        <strain evidence="11 12">BH030004</strain>
    </source>
</reference>
<dbReference type="Pfam" id="PF00072">
    <property type="entry name" value="Response_reg"/>
    <property type="match status" value="1"/>
</dbReference>
<evidence type="ECO:0000256" key="7">
    <source>
        <dbReference type="ARBA" id="ARBA00023159"/>
    </source>
</evidence>
<evidence type="ECO:0000313" key="12">
    <source>
        <dbReference type="Proteomes" id="UP000030403"/>
    </source>
</evidence>
<keyword evidence="6" id="KW-0238">DNA-binding</keyword>
<keyword evidence="2" id="KW-0963">Cytoplasm</keyword>
<name>A0A0A5GEX2_9BACI</name>
<feature type="modified residue" description="4-aspartylphosphate" evidence="9">
    <location>
        <position position="54"/>
    </location>
</feature>
<evidence type="ECO:0000256" key="8">
    <source>
        <dbReference type="ARBA" id="ARBA00023163"/>
    </source>
</evidence>
<evidence type="ECO:0000259" key="10">
    <source>
        <dbReference type="PROSITE" id="PS50110"/>
    </source>
</evidence>
<evidence type="ECO:0000256" key="1">
    <source>
        <dbReference type="ARBA" id="ARBA00004496"/>
    </source>
</evidence>
<dbReference type="PROSITE" id="PS50110">
    <property type="entry name" value="RESPONSE_REGULATORY"/>
    <property type="match status" value="1"/>
</dbReference>
<dbReference type="GO" id="GO:0003677">
    <property type="term" value="F:DNA binding"/>
    <property type="evidence" value="ECO:0007669"/>
    <property type="project" value="UniProtKB-KW"/>
</dbReference>
<dbReference type="SMART" id="SM00448">
    <property type="entry name" value="REC"/>
    <property type="match status" value="1"/>
</dbReference>
<sequence length="224" mass="25943">MIRVLLIEDDPMVQEVNKQFIEKVEGFQVVEKAGNGKEGIEKLEKYKTDLVILDVYMPNQDGLEVLYHIRKEQFPVDVITVTAANDQETIRKMLQNGAVDYIIKPFKFERIQQALENYKRYTRKLSEKSSVSQDYIDEILHKKVKDSSEEVDIPKGLNQLTLNQISKYLDQQKEAKSAEDVAEGVGLARVTARRYLEYMKKIGHIKLDMQYGGVGRPVNRYIKK</sequence>
<organism evidence="11 12">
    <name type="scientific">Pontibacillus marinus BH030004 = DSM 16465</name>
    <dbReference type="NCBI Taxonomy" id="1385511"/>
    <lineage>
        <taxon>Bacteria</taxon>
        <taxon>Bacillati</taxon>
        <taxon>Bacillota</taxon>
        <taxon>Bacilli</taxon>
        <taxon>Bacillales</taxon>
        <taxon>Bacillaceae</taxon>
        <taxon>Pontibacillus</taxon>
    </lineage>
</organism>
<evidence type="ECO:0000256" key="2">
    <source>
        <dbReference type="ARBA" id="ARBA00022490"/>
    </source>
</evidence>
<dbReference type="RefSeq" id="WP_027446178.1">
    <property type="nucleotide sequence ID" value="NZ_AULJ01000031.1"/>
</dbReference>
<gene>
    <name evidence="11" type="ORF">N783_04955</name>
</gene>
<comment type="subcellular location">
    <subcellularLocation>
        <location evidence="1">Cytoplasm</location>
    </subcellularLocation>
</comment>
<dbReference type="InterPro" id="IPR001789">
    <property type="entry name" value="Sig_transdc_resp-reg_receiver"/>
</dbReference>
<dbReference type="SUPFAM" id="SSF52172">
    <property type="entry name" value="CheY-like"/>
    <property type="match status" value="1"/>
</dbReference>
<dbReference type="AlphaFoldDB" id="A0A0A5GEX2"/>
<dbReference type="CDD" id="cd19925">
    <property type="entry name" value="REC_citrate_TCS"/>
    <property type="match status" value="1"/>
</dbReference>
<dbReference type="InterPro" id="IPR051271">
    <property type="entry name" value="2C-system_Tx_regulators"/>
</dbReference>
<keyword evidence="12" id="KW-1185">Reference proteome</keyword>
<dbReference type="InterPro" id="IPR048714">
    <property type="entry name" value="DpiA-like_HTH"/>
</dbReference>
<dbReference type="GO" id="GO:0000156">
    <property type="term" value="F:phosphorelay response regulator activity"/>
    <property type="evidence" value="ECO:0007669"/>
    <property type="project" value="TreeGrafter"/>
</dbReference>
<dbReference type="EMBL" id="AVPF01000013">
    <property type="protein sequence ID" value="KGX89675.1"/>
    <property type="molecule type" value="Genomic_DNA"/>
</dbReference>
<keyword evidence="8" id="KW-0804">Transcription</keyword>
<dbReference type="InterPro" id="IPR011006">
    <property type="entry name" value="CheY-like_superfamily"/>
</dbReference>
<dbReference type="Gene3D" id="3.40.50.2300">
    <property type="match status" value="1"/>
</dbReference>
<dbReference type="OrthoDB" id="9759232at2"/>
<evidence type="ECO:0000256" key="6">
    <source>
        <dbReference type="ARBA" id="ARBA00023125"/>
    </source>
</evidence>
<keyword evidence="5" id="KW-0805">Transcription regulation</keyword>
<accession>A0A0A5GEX2</accession>
<keyword evidence="7" id="KW-0010">Activator</keyword>
<feature type="domain" description="Response regulatory" evidence="10">
    <location>
        <begin position="3"/>
        <end position="119"/>
    </location>
</feature>
<dbReference type="PANTHER" id="PTHR45526:SF1">
    <property type="entry name" value="TRANSCRIPTIONAL REGULATORY PROTEIN DCUR-RELATED"/>
    <property type="match status" value="1"/>
</dbReference>
<comment type="caution">
    <text evidence="11">The sequence shown here is derived from an EMBL/GenBank/DDBJ whole genome shotgun (WGS) entry which is preliminary data.</text>
</comment>
<dbReference type="STRING" id="1385511.GCA_000425225_02481"/>
<dbReference type="PANTHER" id="PTHR45526">
    <property type="entry name" value="TRANSCRIPTIONAL REGULATORY PROTEIN DPIA"/>
    <property type="match status" value="1"/>
</dbReference>
<keyword evidence="4" id="KW-0902">Two-component regulatory system</keyword>
<evidence type="ECO:0000256" key="5">
    <source>
        <dbReference type="ARBA" id="ARBA00023015"/>
    </source>
</evidence>
<evidence type="ECO:0000256" key="9">
    <source>
        <dbReference type="PROSITE-ProRule" id="PRU00169"/>
    </source>
</evidence>
<dbReference type="InterPro" id="IPR024187">
    <property type="entry name" value="Sig_transdc_resp-reg_cit/mal"/>
</dbReference>
<evidence type="ECO:0000313" key="11">
    <source>
        <dbReference type="EMBL" id="KGX89675.1"/>
    </source>
</evidence>
<dbReference type="eggNOG" id="COG4565">
    <property type="taxonomic scope" value="Bacteria"/>
</dbReference>
<evidence type="ECO:0000256" key="4">
    <source>
        <dbReference type="ARBA" id="ARBA00023012"/>
    </source>
</evidence>
<keyword evidence="3 9" id="KW-0597">Phosphoprotein</keyword>
<protein>
    <submittedName>
        <fullName evidence="11">Chemotaxis protein CheY</fullName>
    </submittedName>
</protein>
<dbReference type="Proteomes" id="UP000030403">
    <property type="component" value="Unassembled WGS sequence"/>
</dbReference>
<dbReference type="GO" id="GO:0005737">
    <property type="term" value="C:cytoplasm"/>
    <property type="evidence" value="ECO:0007669"/>
    <property type="project" value="UniProtKB-SubCell"/>
</dbReference>
<dbReference type="GO" id="GO:0003700">
    <property type="term" value="F:DNA-binding transcription factor activity"/>
    <property type="evidence" value="ECO:0007669"/>
    <property type="project" value="InterPro"/>
</dbReference>
<dbReference type="Pfam" id="PF20714">
    <property type="entry name" value="HTH_64"/>
    <property type="match status" value="1"/>
</dbReference>